<dbReference type="Proteomes" id="UP000534294">
    <property type="component" value="Unassembled WGS sequence"/>
</dbReference>
<accession>A0A7W8DQB0</accession>
<proteinExistence type="predicted"/>
<dbReference type="AlphaFoldDB" id="A0A7W8DQB0"/>
<dbReference type="RefSeq" id="WP_184207938.1">
    <property type="nucleotide sequence ID" value="NZ_JACHIF010000003.1"/>
</dbReference>
<dbReference type="Gene3D" id="1.10.150.20">
    <property type="entry name" value="5' to 3' exonuclease, C-terminal subdomain"/>
    <property type="match status" value="1"/>
</dbReference>
<evidence type="ECO:0000313" key="1">
    <source>
        <dbReference type="EMBL" id="MBB5037761.1"/>
    </source>
</evidence>
<keyword evidence="2" id="KW-1185">Reference proteome</keyword>
<sequence length="100" mass="11422">MSASPSRSKIKAPAEIRRLEDLPNIGQKLAADLRLAGVMQPLDLLNREPLSLFRDLAPIMGPRHDPCVFYTLLAVRHFLQHSEAFSWWKFTAQGKEILKR</sequence>
<dbReference type="InterPro" id="IPR021725">
    <property type="entry name" value="Cdd1"/>
</dbReference>
<organism evidence="1 2">
    <name type="scientific">Prosthecobacter dejongeii</name>
    <dbReference type="NCBI Taxonomy" id="48465"/>
    <lineage>
        <taxon>Bacteria</taxon>
        <taxon>Pseudomonadati</taxon>
        <taxon>Verrucomicrobiota</taxon>
        <taxon>Verrucomicrobiia</taxon>
        <taxon>Verrucomicrobiales</taxon>
        <taxon>Verrucomicrobiaceae</taxon>
        <taxon>Prosthecobacter</taxon>
    </lineage>
</organism>
<reference evidence="1 2" key="1">
    <citation type="submission" date="2020-08" db="EMBL/GenBank/DDBJ databases">
        <title>Genomic Encyclopedia of Type Strains, Phase IV (KMG-IV): sequencing the most valuable type-strain genomes for metagenomic binning, comparative biology and taxonomic classification.</title>
        <authorList>
            <person name="Goeker M."/>
        </authorList>
    </citation>
    <scope>NUCLEOTIDE SEQUENCE [LARGE SCALE GENOMIC DNA]</scope>
    <source>
        <strain evidence="1 2">DSM 12251</strain>
    </source>
</reference>
<dbReference type="Pfam" id="PF11731">
    <property type="entry name" value="Cdd1"/>
    <property type="match status" value="1"/>
</dbReference>
<name>A0A7W8DQB0_9BACT</name>
<evidence type="ECO:0000313" key="2">
    <source>
        <dbReference type="Proteomes" id="UP000534294"/>
    </source>
</evidence>
<comment type="caution">
    <text evidence="1">The sequence shown here is derived from an EMBL/GenBank/DDBJ whole genome shotgun (WGS) entry which is preliminary data.</text>
</comment>
<protein>
    <submittedName>
        <fullName evidence="1">DNA transformation protein</fullName>
    </submittedName>
</protein>
<gene>
    <name evidence="1" type="ORF">HNQ64_002010</name>
</gene>
<dbReference type="EMBL" id="JACHIF010000003">
    <property type="protein sequence ID" value="MBB5037761.1"/>
    <property type="molecule type" value="Genomic_DNA"/>
</dbReference>